<name>A0A8H5HMG6_9AGAR</name>
<dbReference type="Proteomes" id="UP000565441">
    <property type="component" value="Unassembled WGS sequence"/>
</dbReference>
<keyword evidence="3" id="KW-1185">Reference proteome</keyword>
<evidence type="ECO:0000313" key="3">
    <source>
        <dbReference type="Proteomes" id="UP000565441"/>
    </source>
</evidence>
<accession>A0A8H5HMG6</accession>
<feature type="compositionally biased region" description="Low complexity" evidence="1">
    <location>
        <begin position="108"/>
        <end position="125"/>
    </location>
</feature>
<dbReference type="AlphaFoldDB" id="A0A8H5HMG6"/>
<proteinExistence type="predicted"/>
<dbReference type="OrthoDB" id="10679870at2759"/>
<dbReference type="EMBL" id="JAACJP010000003">
    <property type="protein sequence ID" value="KAF5386068.1"/>
    <property type="molecule type" value="Genomic_DNA"/>
</dbReference>
<organism evidence="2 3">
    <name type="scientific">Tricholomella constricta</name>
    <dbReference type="NCBI Taxonomy" id="117010"/>
    <lineage>
        <taxon>Eukaryota</taxon>
        <taxon>Fungi</taxon>
        <taxon>Dikarya</taxon>
        <taxon>Basidiomycota</taxon>
        <taxon>Agaricomycotina</taxon>
        <taxon>Agaricomycetes</taxon>
        <taxon>Agaricomycetidae</taxon>
        <taxon>Agaricales</taxon>
        <taxon>Tricholomatineae</taxon>
        <taxon>Lyophyllaceae</taxon>
        <taxon>Tricholomella</taxon>
    </lineage>
</organism>
<evidence type="ECO:0000313" key="2">
    <source>
        <dbReference type="EMBL" id="KAF5386068.1"/>
    </source>
</evidence>
<sequence length="411" mass="45620">MSALFTLNHYHSLKNTSPNMIFARLQALFQAARPFNPPRPPAFGLVPSSTSISASLAGVVGPRVQVDNNLPAKMTRMTSTTSWHPTPLPPLSYCPRVTVSTPSAIFKTTSTSSTPSNRPSGNSSRMAASFSLPLTYFSTYTVAQPSLPPRPPAFPVKMDIDGVATPPKEKKAMVDHMDTDDQSTQKGCWLRTGPSQIPAVDVTMKDPPQQYKVENILSDNDAEMTYPPLSLAVEDELVALFSRLSLLDAMDIELDCDPIPPIPVAIPIPNIDFDHPMPYFLKPARRPKSRRAYAYPSSATRKTCVYSAPVATLPFAVRASATFSPASSTETLVDDPIACRTSEVRSWKHKWKGLVEFGKRNKGDWETLKDALSRDEDTGRDLKKAKPEGKPGWLERHRARLRKRRREWVFI</sequence>
<evidence type="ECO:0000256" key="1">
    <source>
        <dbReference type="SAM" id="MobiDB-lite"/>
    </source>
</evidence>
<comment type="caution">
    <text evidence="2">The sequence shown here is derived from an EMBL/GenBank/DDBJ whole genome shotgun (WGS) entry which is preliminary data.</text>
</comment>
<gene>
    <name evidence="2" type="ORF">D9615_002688</name>
</gene>
<protein>
    <submittedName>
        <fullName evidence="2">Uncharacterized protein</fullName>
    </submittedName>
</protein>
<feature type="region of interest" description="Disordered" evidence="1">
    <location>
        <begin position="106"/>
        <end position="125"/>
    </location>
</feature>
<reference evidence="2 3" key="1">
    <citation type="journal article" date="2020" name="ISME J.">
        <title>Uncovering the hidden diversity of litter-decomposition mechanisms in mushroom-forming fungi.</title>
        <authorList>
            <person name="Floudas D."/>
            <person name="Bentzer J."/>
            <person name="Ahren D."/>
            <person name="Johansson T."/>
            <person name="Persson P."/>
            <person name="Tunlid A."/>
        </authorList>
    </citation>
    <scope>NUCLEOTIDE SEQUENCE [LARGE SCALE GENOMIC DNA]</scope>
    <source>
        <strain evidence="2 3">CBS 661.87</strain>
    </source>
</reference>